<comment type="pathway">
    <text evidence="2 10">Amino-acid biosynthesis; L-tryptophan biosynthesis; L-tryptophan from chorismate: step 3/5.</text>
</comment>
<evidence type="ECO:0000259" key="11">
    <source>
        <dbReference type="Pfam" id="PF00697"/>
    </source>
</evidence>
<comment type="catalytic activity">
    <reaction evidence="1 10">
        <text>N-(5-phospho-beta-D-ribosyl)anthranilate = 1-(2-carboxyphenylamino)-1-deoxy-D-ribulose 5-phosphate</text>
        <dbReference type="Rhea" id="RHEA:21540"/>
        <dbReference type="ChEBI" id="CHEBI:18277"/>
        <dbReference type="ChEBI" id="CHEBI:58613"/>
        <dbReference type="EC" id="5.3.1.24"/>
    </reaction>
</comment>
<dbReference type="GO" id="GO:0000162">
    <property type="term" value="P:L-tryptophan biosynthetic process"/>
    <property type="evidence" value="ECO:0007669"/>
    <property type="project" value="UniProtKB-UniRule"/>
</dbReference>
<proteinExistence type="inferred from homology"/>
<keyword evidence="6 10" id="KW-0028">Amino-acid biosynthesis</keyword>
<dbReference type="GO" id="GO:0004640">
    <property type="term" value="F:phosphoribosylanthranilate isomerase activity"/>
    <property type="evidence" value="ECO:0007669"/>
    <property type="project" value="UniProtKB-UniRule"/>
</dbReference>
<dbReference type="InterPro" id="IPR044643">
    <property type="entry name" value="TrpF_fam"/>
</dbReference>
<protein>
    <recommendedName>
        <fullName evidence="5 10">N-(5'-phosphoribosyl)anthranilate isomerase</fullName>
        <shortName evidence="10">PRAI</shortName>
        <ecNumber evidence="4 10">5.3.1.24</ecNumber>
    </recommendedName>
</protein>
<dbReference type="PANTHER" id="PTHR42894:SF1">
    <property type="entry name" value="N-(5'-PHOSPHORIBOSYL)ANTHRANILATE ISOMERASE"/>
    <property type="match status" value="1"/>
</dbReference>
<evidence type="ECO:0000256" key="8">
    <source>
        <dbReference type="ARBA" id="ARBA00023141"/>
    </source>
</evidence>
<dbReference type="AlphaFoldDB" id="A0A0S4MVA6"/>
<dbReference type="InterPro" id="IPR011060">
    <property type="entry name" value="RibuloseP-bd_barrel"/>
</dbReference>
<keyword evidence="8 10" id="KW-0057">Aromatic amino acid biosynthesis</keyword>
<dbReference type="InterPro" id="IPR001240">
    <property type="entry name" value="PRAI_dom"/>
</dbReference>
<evidence type="ECO:0000256" key="3">
    <source>
        <dbReference type="ARBA" id="ARBA00007571"/>
    </source>
</evidence>
<dbReference type="EMBL" id="FAOO01000003">
    <property type="protein sequence ID" value="CUU02488.1"/>
    <property type="molecule type" value="Genomic_DNA"/>
</dbReference>
<dbReference type="UniPathway" id="UPA00035">
    <property type="reaction ID" value="UER00042"/>
</dbReference>
<evidence type="ECO:0000313" key="13">
    <source>
        <dbReference type="Proteomes" id="UP000320623"/>
    </source>
</evidence>
<evidence type="ECO:0000256" key="4">
    <source>
        <dbReference type="ARBA" id="ARBA00012572"/>
    </source>
</evidence>
<organism evidence="12 13">
    <name type="scientific">Candidatus Thermokryptus mobilis</name>
    <dbReference type="NCBI Taxonomy" id="1643428"/>
    <lineage>
        <taxon>Bacteria</taxon>
        <taxon>Pseudomonadati</taxon>
        <taxon>Candidatus Kryptoniota</taxon>
        <taxon>Candidatus Thermokryptus</taxon>
    </lineage>
</organism>
<dbReference type="EC" id="5.3.1.24" evidence="4 10"/>
<dbReference type="RefSeq" id="WP_140944302.1">
    <property type="nucleotide sequence ID" value="NZ_FAOO01000003.1"/>
</dbReference>
<evidence type="ECO:0000256" key="7">
    <source>
        <dbReference type="ARBA" id="ARBA00022822"/>
    </source>
</evidence>
<evidence type="ECO:0000256" key="1">
    <source>
        <dbReference type="ARBA" id="ARBA00001164"/>
    </source>
</evidence>
<accession>A0A0S4MVA6</accession>
<dbReference type="InterPro" id="IPR013785">
    <property type="entry name" value="Aldolase_TIM"/>
</dbReference>
<comment type="similarity">
    <text evidence="3 10">Belongs to the TrpF family.</text>
</comment>
<dbReference type="NCBIfam" id="NF002298">
    <property type="entry name" value="PRK01222.1-4"/>
    <property type="match status" value="1"/>
</dbReference>
<keyword evidence="9 10" id="KW-0413">Isomerase</keyword>
<dbReference type="Pfam" id="PF00697">
    <property type="entry name" value="PRAI"/>
    <property type="match status" value="1"/>
</dbReference>
<reference evidence="13" key="1">
    <citation type="submission" date="2015-11" db="EMBL/GenBank/DDBJ databases">
        <authorList>
            <person name="Varghese N."/>
        </authorList>
    </citation>
    <scope>NUCLEOTIDE SEQUENCE [LARGE SCALE GENOMIC DNA]</scope>
</reference>
<dbReference type="Proteomes" id="UP000320623">
    <property type="component" value="Unassembled WGS sequence"/>
</dbReference>
<dbReference type="PANTHER" id="PTHR42894">
    <property type="entry name" value="N-(5'-PHOSPHORIBOSYL)ANTHRANILATE ISOMERASE"/>
    <property type="match status" value="1"/>
</dbReference>
<evidence type="ECO:0000256" key="2">
    <source>
        <dbReference type="ARBA" id="ARBA00004664"/>
    </source>
</evidence>
<evidence type="ECO:0000256" key="9">
    <source>
        <dbReference type="ARBA" id="ARBA00023235"/>
    </source>
</evidence>
<evidence type="ECO:0000256" key="5">
    <source>
        <dbReference type="ARBA" id="ARBA00022272"/>
    </source>
</evidence>
<sequence length="208" mass="23083">MSVIVKICGITNFDDAINAVESGADMLGFVFYPKSKRYIEPEKAAEIIREVSSFVNCVGVFVNENIERIKEIIEITMIDLVQLSGDETIQMCLELKNFIPVMKSFKVTDSFSSDALSSFKVDYFHLDSYSDGLYGGTGKKFNWENAIGLDKFGKIILAGGLNPENVQEAISIVKPYGVDVSSGVEDFPGRKNHDKVKLFIKNAKSVKI</sequence>
<dbReference type="HAMAP" id="MF_00135">
    <property type="entry name" value="PRAI"/>
    <property type="match status" value="1"/>
</dbReference>
<keyword evidence="7 10" id="KW-0822">Tryptophan biosynthesis</keyword>
<dbReference type="FunFam" id="3.20.20.70:FF:000075">
    <property type="entry name" value="Tryptophan biosynthesis protein TRP1"/>
    <property type="match status" value="1"/>
</dbReference>
<name>A0A0S4MVA6_9BACT</name>
<dbReference type="OrthoDB" id="9796196at2"/>
<evidence type="ECO:0000256" key="10">
    <source>
        <dbReference type="HAMAP-Rule" id="MF_00135"/>
    </source>
</evidence>
<keyword evidence="13" id="KW-1185">Reference proteome</keyword>
<gene>
    <name evidence="10" type="primary">trpF</name>
    <name evidence="12" type="ORF">JGI1_00504</name>
</gene>
<evidence type="ECO:0000256" key="6">
    <source>
        <dbReference type="ARBA" id="ARBA00022605"/>
    </source>
</evidence>
<dbReference type="STRING" id="1643428.GCA_001442855_00490"/>
<dbReference type="CDD" id="cd00405">
    <property type="entry name" value="PRAI"/>
    <property type="match status" value="1"/>
</dbReference>
<evidence type="ECO:0000313" key="12">
    <source>
        <dbReference type="EMBL" id="CUU02488.1"/>
    </source>
</evidence>
<dbReference type="Gene3D" id="3.20.20.70">
    <property type="entry name" value="Aldolase class I"/>
    <property type="match status" value="1"/>
</dbReference>
<dbReference type="SUPFAM" id="SSF51366">
    <property type="entry name" value="Ribulose-phoshate binding barrel"/>
    <property type="match status" value="1"/>
</dbReference>
<feature type="domain" description="N-(5'phosphoribosyl) anthranilate isomerase (PRAI)" evidence="11">
    <location>
        <begin position="5"/>
        <end position="202"/>
    </location>
</feature>